<name>A0ACC2F3A3_DALPE</name>
<evidence type="ECO:0000313" key="2">
    <source>
        <dbReference type="Proteomes" id="UP001157502"/>
    </source>
</evidence>
<gene>
    <name evidence="1" type="ORF">DPEC_G00344800</name>
</gene>
<organism evidence="1 2">
    <name type="scientific">Dallia pectoralis</name>
    <name type="common">Alaska blackfish</name>
    <dbReference type="NCBI Taxonomy" id="75939"/>
    <lineage>
        <taxon>Eukaryota</taxon>
        <taxon>Metazoa</taxon>
        <taxon>Chordata</taxon>
        <taxon>Craniata</taxon>
        <taxon>Vertebrata</taxon>
        <taxon>Euteleostomi</taxon>
        <taxon>Actinopterygii</taxon>
        <taxon>Neopterygii</taxon>
        <taxon>Teleostei</taxon>
        <taxon>Protacanthopterygii</taxon>
        <taxon>Esociformes</taxon>
        <taxon>Umbridae</taxon>
        <taxon>Dallia</taxon>
    </lineage>
</organism>
<dbReference type="Proteomes" id="UP001157502">
    <property type="component" value="Chromosome 35"/>
</dbReference>
<keyword evidence="2" id="KW-1185">Reference proteome</keyword>
<comment type="caution">
    <text evidence="1">The sequence shown here is derived from an EMBL/GenBank/DDBJ whole genome shotgun (WGS) entry which is preliminary data.</text>
</comment>
<reference evidence="1" key="1">
    <citation type="submission" date="2021-05" db="EMBL/GenBank/DDBJ databases">
        <authorList>
            <person name="Pan Q."/>
            <person name="Jouanno E."/>
            <person name="Zahm M."/>
            <person name="Klopp C."/>
            <person name="Cabau C."/>
            <person name="Louis A."/>
            <person name="Berthelot C."/>
            <person name="Parey E."/>
            <person name="Roest Crollius H."/>
            <person name="Montfort J."/>
            <person name="Robinson-Rechavi M."/>
            <person name="Bouchez O."/>
            <person name="Lampietro C."/>
            <person name="Lopez Roques C."/>
            <person name="Donnadieu C."/>
            <person name="Postlethwait J."/>
            <person name="Bobe J."/>
            <person name="Dillon D."/>
            <person name="Chandos A."/>
            <person name="von Hippel F."/>
            <person name="Guiguen Y."/>
        </authorList>
    </citation>
    <scope>NUCLEOTIDE SEQUENCE</scope>
    <source>
        <strain evidence="1">YG-Jan2019</strain>
    </source>
</reference>
<sequence>MGDANGPNQRRVLTPFAEDVSGSLPPAPLTRALPLVYVVEICPDITSTASRRLVLDLRGFQADAAGLRTFARFRRSLPAPAEFAGQHENKAADEDSRRGKYRLI</sequence>
<dbReference type="EMBL" id="CM055762">
    <property type="protein sequence ID" value="KAJ7985855.1"/>
    <property type="molecule type" value="Genomic_DNA"/>
</dbReference>
<proteinExistence type="predicted"/>
<evidence type="ECO:0000313" key="1">
    <source>
        <dbReference type="EMBL" id="KAJ7985855.1"/>
    </source>
</evidence>
<accession>A0ACC2F3A3</accession>
<protein>
    <submittedName>
        <fullName evidence="1">Uncharacterized protein</fullName>
    </submittedName>
</protein>